<evidence type="ECO:0000313" key="3">
    <source>
        <dbReference type="EMBL" id="CAD9034863.1"/>
    </source>
</evidence>
<feature type="region of interest" description="Disordered" evidence="1">
    <location>
        <begin position="158"/>
        <end position="179"/>
    </location>
</feature>
<feature type="transmembrane region" description="Helical" evidence="2">
    <location>
        <begin position="6"/>
        <end position="27"/>
    </location>
</feature>
<keyword evidence="2" id="KW-1133">Transmembrane helix</keyword>
<protein>
    <recommendedName>
        <fullName evidence="4">Receptor expression-enhancing protein</fullName>
    </recommendedName>
</protein>
<gene>
    <name evidence="3" type="ORF">EGYM00392_LOCUS46016</name>
</gene>
<dbReference type="InterPro" id="IPR004345">
    <property type="entry name" value="TB2_DP1_HVA22"/>
</dbReference>
<name>A0A7S1J753_9EUGL</name>
<accession>A0A7S1J753</accession>
<feature type="compositionally biased region" description="Basic and acidic residues" evidence="1">
    <location>
        <begin position="159"/>
        <end position="179"/>
    </location>
</feature>
<evidence type="ECO:0008006" key="4">
    <source>
        <dbReference type="Google" id="ProtNLM"/>
    </source>
</evidence>
<dbReference type="Pfam" id="PF03134">
    <property type="entry name" value="TB2_DP1_HVA22"/>
    <property type="match status" value="1"/>
</dbReference>
<keyword evidence="2" id="KW-0812">Transmembrane</keyword>
<feature type="transmembrane region" description="Helical" evidence="2">
    <location>
        <begin position="48"/>
        <end position="73"/>
    </location>
</feature>
<sequence>MVLLGLINSTLHTLVLNPLFVLVAFVVPALKSFRALEHDDDRLRNEMLMYWALFGVLYVFEGYIQIILLMIGFPTLAYSLLKAASVVVLQKHAKQAFEAIQPHLSKHDEQLDEKLGMAKELSVKAGQQLAAQSVVLTSKLVDASKKVAAQVAALQAAQEKQREKHSGAAEAKPETKKDK</sequence>
<organism evidence="3">
    <name type="scientific">Eutreptiella gymnastica</name>
    <dbReference type="NCBI Taxonomy" id="73025"/>
    <lineage>
        <taxon>Eukaryota</taxon>
        <taxon>Discoba</taxon>
        <taxon>Euglenozoa</taxon>
        <taxon>Euglenida</taxon>
        <taxon>Spirocuta</taxon>
        <taxon>Euglenophyceae</taxon>
        <taxon>Eutreptiales</taxon>
        <taxon>Eutreptiaceae</taxon>
        <taxon>Eutreptiella</taxon>
    </lineage>
</organism>
<evidence type="ECO:0000256" key="1">
    <source>
        <dbReference type="SAM" id="MobiDB-lite"/>
    </source>
</evidence>
<keyword evidence="2" id="KW-0472">Membrane</keyword>
<reference evidence="3" key="1">
    <citation type="submission" date="2021-01" db="EMBL/GenBank/DDBJ databases">
        <authorList>
            <person name="Corre E."/>
            <person name="Pelletier E."/>
            <person name="Niang G."/>
            <person name="Scheremetjew M."/>
            <person name="Finn R."/>
            <person name="Kale V."/>
            <person name="Holt S."/>
            <person name="Cochrane G."/>
            <person name="Meng A."/>
            <person name="Brown T."/>
            <person name="Cohen L."/>
        </authorList>
    </citation>
    <scope>NUCLEOTIDE SEQUENCE</scope>
    <source>
        <strain evidence="3">NIES-381</strain>
    </source>
</reference>
<dbReference type="EMBL" id="HBGA01124657">
    <property type="protein sequence ID" value="CAD9034863.1"/>
    <property type="molecule type" value="Transcribed_RNA"/>
</dbReference>
<proteinExistence type="predicted"/>
<evidence type="ECO:0000256" key="2">
    <source>
        <dbReference type="SAM" id="Phobius"/>
    </source>
</evidence>
<dbReference type="AlphaFoldDB" id="A0A7S1J753"/>